<dbReference type="SUPFAM" id="SSF55174">
    <property type="entry name" value="Alpha-L RNA-binding motif"/>
    <property type="match status" value="1"/>
</dbReference>
<accession>A0ABV4AKI1</accession>
<dbReference type="Proteomes" id="UP001562065">
    <property type="component" value="Unassembled WGS sequence"/>
</dbReference>
<feature type="domain" description="RNA-binding S4" evidence="6">
    <location>
        <begin position="7"/>
        <end position="68"/>
    </location>
</feature>
<comment type="similarity">
    <text evidence="1 4">Belongs to the HSP15 family.</text>
</comment>
<evidence type="ECO:0000256" key="2">
    <source>
        <dbReference type="ARBA" id="ARBA00022884"/>
    </source>
</evidence>
<dbReference type="EMBL" id="JBGCUO010000002">
    <property type="protein sequence ID" value="MEY1662907.1"/>
    <property type="molecule type" value="Genomic_DNA"/>
</dbReference>
<dbReference type="SMART" id="SM00363">
    <property type="entry name" value="S4"/>
    <property type="match status" value="1"/>
</dbReference>
<evidence type="ECO:0000256" key="3">
    <source>
        <dbReference type="ARBA" id="ARBA00023125"/>
    </source>
</evidence>
<evidence type="ECO:0000313" key="8">
    <source>
        <dbReference type="Proteomes" id="UP001562065"/>
    </source>
</evidence>
<dbReference type="InterPro" id="IPR036986">
    <property type="entry name" value="S4_RNA-bd_sf"/>
</dbReference>
<feature type="compositionally biased region" description="Basic and acidic residues" evidence="5">
    <location>
        <begin position="109"/>
        <end position="131"/>
    </location>
</feature>
<dbReference type="PIRSF" id="PIRSF016821">
    <property type="entry name" value="HSP15"/>
    <property type="match status" value="1"/>
</dbReference>
<evidence type="ECO:0000256" key="1">
    <source>
        <dbReference type="ARBA" id="ARBA00008396"/>
    </source>
</evidence>
<protein>
    <recommendedName>
        <fullName evidence="4">Heat shock protein 15</fullName>
    </recommendedName>
</protein>
<reference evidence="7 8" key="1">
    <citation type="submission" date="2024-07" db="EMBL/GenBank/DDBJ databases">
        <authorList>
            <person name="Ren Q."/>
        </authorList>
    </citation>
    <scope>NUCLEOTIDE SEQUENCE [LARGE SCALE GENOMIC DNA]</scope>
    <source>
        <strain evidence="7 8">REN37</strain>
    </source>
</reference>
<evidence type="ECO:0000313" key="7">
    <source>
        <dbReference type="EMBL" id="MEY1662907.1"/>
    </source>
</evidence>
<dbReference type="InterPro" id="IPR025708">
    <property type="entry name" value="HSP15"/>
</dbReference>
<keyword evidence="2 4" id="KW-0694">RNA-binding</keyword>
<dbReference type="RefSeq" id="WP_369456177.1">
    <property type="nucleotide sequence ID" value="NZ_JBGCUO010000002.1"/>
</dbReference>
<organism evidence="7 8">
    <name type="scientific">Isoalcanivorax beigongshangi</name>
    <dbReference type="NCBI Taxonomy" id="3238810"/>
    <lineage>
        <taxon>Bacteria</taxon>
        <taxon>Pseudomonadati</taxon>
        <taxon>Pseudomonadota</taxon>
        <taxon>Gammaproteobacteria</taxon>
        <taxon>Oceanospirillales</taxon>
        <taxon>Alcanivoracaceae</taxon>
        <taxon>Isoalcanivorax</taxon>
    </lineage>
</organism>
<dbReference type="Gene3D" id="3.10.290.10">
    <property type="entry name" value="RNA-binding S4 domain"/>
    <property type="match status" value="1"/>
</dbReference>
<dbReference type="InterPro" id="IPR002942">
    <property type="entry name" value="S4_RNA-bd"/>
</dbReference>
<evidence type="ECO:0000259" key="6">
    <source>
        <dbReference type="SMART" id="SM00363"/>
    </source>
</evidence>
<keyword evidence="8" id="KW-1185">Reference proteome</keyword>
<gene>
    <name evidence="7" type="ORF">AB5I84_12165</name>
</gene>
<evidence type="ECO:0000256" key="5">
    <source>
        <dbReference type="SAM" id="MobiDB-lite"/>
    </source>
</evidence>
<proteinExistence type="inferred from homology"/>
<dbReference type="PROSITE" id="PS50889">
    <property type="entry name" value="S4"/>
    <property type="match status" value="1"/>
</dbReference>
<dbReference type="Pfam" id="PF01479">
    <property type="entry name" value="S4"/>
    <property type="match status" value="1"/>
</dbReference>
<comment type="caution">
    <text evidence="7">The sequence shown here is derived from an EMBL/GenBank/DDBJ whole genome shotgun (WGS) entry which is preliminary data.</text>
</comment>
<dbReference type="CDD" id="cd00165">
    <property type="entry name" value="S4"/>
    <property type="match status" value="1"/>
</dbReference>
<feature type="region of interest" description="Disordered" evidence="5">
    <location>
        <begin position="105"/>
        <end position="131"/>
    </location>
</feature>
<keyword evidence="3 4" id="KW-0238">DNA-binding</keyword>
<sequence>MTESDSVRIDKWLWAARFFKTRSLAQQAVEGGRVRLDGQRVKPSRAVRVGQHIVTPRGEETWEVQVIGLSEKRLGAPLAALLYAETDDSMAARTQAAADRRLAWQGQVHADHRPSKKERRDLQRFRDRNAP</sequence>
<name>A0ABV4AKI1_9GAMM</name>
<evidence type="ECO:0000256" key="4">
    <source>
        <dbReference type="PIRNR" id="PIRNR016821"/>
    </source>
</evidence>